<evidence type="ECO:0000313" key="3">
    <source>
        <dbReference type="Proteomes" id="UP001143307"/>
    </source>
</evidence>
<feature type="domain" description="SnoaL-like" evidence="1">
    <location>
        <begin position="11"/>
        <end position="131"/>
    </location>
</feature>
<dbReference type="Gene3D" id="3.10.450.50">
    <property type="match status" value="1"/>
</dbReference>
<protein>
    <submittedName>
        <fullName evidence="2">Nuclear transport factor 2 family protein</fullName>
    </submittedName>
</protein>
<dbReference type="Proteomes" id="UP001143307">
    <property type="component" value="Unassembled WGS sequence"/>
</dbReference>
<accession>A0ABT3SW44</accession>
<dbReference type="Pfam" id="PF13577">
    <property type="entry name" value="SnoaL_4"/>
    <property type="match status" value="1"/>
</dbReference>
<dbReference type="EMBL" id="SHNP01000004">
    <property type="protein sequence ID" value="MCX2974212.1"/>
    <property type="molecule type" value="Genomic_DNA"/>
</dbReference>
<dbReference type="InterPro" id="IPR037401">
    <property type="entry name" value="SnoaL-like"/>
</dbReference>
<reference evidence="2" key="1">
    <citation type="submission" date="2019-02" db="EMBL/GenBank/DDBJ databases">
        <authorList>
            <person name="Li S.-H."/>
        </authorList>
    </citation>
    <scope>NUCLEOTIDE SEQUENCE</scope>
    <source>
        <strain evidence="2">IMCC8485</strain>
    </source>
</reference>
<keyword evidence="3" id="KW-1185">Reference proteome</keyword>
<evidence type="ECO:0000259" key="1">
    <source>
        <dbReference type="Pfam" id="PF13577"/>
    </source>
</evidence>
<name>A0ABT3SW44_9GAMM</name>
<proteinExistence type="predicted"/>
<organism evidence="2 3">
    <name type="scientific">Candidatus Seongchinamella marina</name>
    <dbReference type="NCBI Taxonomy" id="2518990"/>
    <lineage>
        <taxon>Bacteria</taxon>
        <taxon>Pseudomonadati</taxon>
        <taxon>Pseudomonadota</taxon>
        <taxon>Gammaproteobacteria</taxon>
        <taxon>Cellvibrionales</taxon>
        <taxon>Halieaceae</taxon>
        <taxon>Seongchinamella</taxon>
    </lineage>
</organism>
<gene>
    <name evidence="2" type="ORF">EYC87_11520</name>
</gene>
<evidence type="ECO:0000313" key="2">
    <source>
        <dbReference type="EMBL" id="MCX2974212.1"/>
    </source>
</evidence>
<dbReference type="SUPFAM" id="SSF54427">
    <property type="entry name" value="NTF2-like"/>
    <property type="match status" value="1"/>
</dbReference>
<comment type="caution">
    <text evidence="2">The sequence shown here is derived from an EMBL/GenBank/DDBJ whole genome shotgun (WGS) entry which is preliminary data.</text>
</comment>
<dbReference type="InterPro" id="IPR032710">
    <property type="entry name" value="NTF2-like_dom_sf"/>
</dbReference>
<sequence length="150" mass="16909">MGSKTLSDYANLADNLAIRELAANYIDAVNRTDGAAWKATWSHDGTWILMGQEVSGREELFGFWQTAMASFKFAFMVLNSGTIDISGDTATGRWYVTEHLLGQDGNGLHIEGVYDDQYVREDGRWVFARRDYHVIYRGSEDLSGDYTPYS</sequence>